<evidence type="ECO:0000313" key="2">
    <source>
        <dbReference type="EMBL" id="PYF07473.1"/>
    </source>
</evidence>
<organism evidence="2 3">
    <name type="scientific">Rhodobacter viridis</name>
    <dbReference type="NCBI Taxonomy" id="1054202"/>
    <lineage>
        <taxon>Bacteria</taxon>
        <taxon>Pseudomonadati</taxon>
        <taxon>Pseudomonadota</taxon>
        <taxon>Alphaproteobacteria</taxon>
        <taxon>Rhodobacterales</taxon>
        <taxon>Rhodobacter group</taxon>
        <taxon>Rhodobacter</taxon>
    </lineage>
</organism>
<evidence type="ECO:0000256" key="1">
    <source>
        <dbReference type="SAM" id="MobiDB-lite"/>
    </source>
</evidence>
<accession>A0A318TSZ5</accession>
<dbReference type="EMBL" id="QJTK01000017">
    <property type="protein sequence ID" value="PYF07473.1"/>
    <property type="molecule type" value="Genomic_DNA"/>
</dbReference>
<dbReference type="OrthoDB" id="9762420at2"/>
<gene>
    <name evidence="2" type="ORF">C8J30_11724</name>
</gene>
<dbReference type="AlphaFoldDB" id="A0A318TSZ5"/>
<reference evidence="2 3" key="1">
    <citation type="submission" date="2018-06" db="EMBL/GenBank/DDBJ databases">
        <title>Genomic Encyclopedia of Type Strains, Phase III (KMG-III): the genomes of soil and plant-associated and newly described type strains.</title>
        <authorList>
            <person name="Whitman W."/>
        </authorList>
    </citation>
    <scope>NUCLEOTIDE SEQUENCE [LARGE SCALE GENOMIC DNA]</scope>
    <source>
        <strain evidence="2 3">JA737</strain>
    </source>
</reference>
<comment type="caution">
    <text evidence="2">The sequence shown here is derived from an EMBL/GenBank/DDBJ whole genome shotgun (WGS) entry which is preliminary data.</text>
</comment>
<sequence>MAHFSQGARMGQLTTGPGEDVPVLQRFSGTERLNALFDWRVDCLAIQPDLDFDALLGTHATVAIDSVSGRRLGPCCPRGCRSAR</sequence>
<feature type="region of interest" description="Disordered" evidence="1">
    <location>
        <begin position="1"/>
        <end position="21"/>
    </location>
</feature>
<evidence type="ECO:0000313" key="3">
    <source>
        <dbReference type="Proteomes" id="UP000247727"/>
    </source>
</evidence>
<proteinExistence type="predicted"/>
<dbReference type="SUPFAM" id="SSF69279">
    <property type="entry name" value="Phage tail proteins"/>
    <property type="match status" value="1"/>
</dbReference>
<protein>
    <submittedName>
        <fullName evidence="2">Late control gene D protein (GPD)</fullName>
    </submittedName>
</protein>
<dbReference type="Gene3D" id="2.30.110.50">
    <property type="match status" value="1"/>
</dbReference>
<dbReference type="Proteomes" id="UP000247727">
    <property type="component" value="Unassembled WGS sequence"/>
</dbReference>
<name>A0A318TSZ5_9RHOB</name>
<keyword evidence="3" id="KW-1185">Reference proteome</keyword>